<dbReference type="AlphaFoldDB" id="N1MHG8"/>
<evidence type="ECO:0000256" key="1">
    <source>
        <dbReference type="SAM" id="Phobius"/>
    </source>
</evidence>
<dbReference type="Pfam" id="PF04397">
    <property type="entry name" value="LytTR"/>
    <property type="match status" value="1"/>
</dbReference>
<organism evidence="3 4">
    <name type="scientific">Sphingobium indicum BiD32</name>
    <dbReference type="NCBI Taxonomy" id="1301087"/>
    <lineage>
        <taxon>Bacteria</taxon>
        <taxon>Pseudomonadati</taxon>
        <taxon>Pseudomonadota</taxon>
        <taxon>Alphaproteobacteria</taxon>
        <taxon>Sphingomonadales</taxon>
        <taxon>Sphingomonadaceae</taxon>
        <taxon>Sphingobium</taxon>
    </lineage>
</organism>
<dbReference type="InterPro" id="IPR007492">
    <property type="entry name" value="LytTR_DNA-bd_dom"/>
</dbReference>
<dbReference type="Gene3D" id="2.40.50.1020">
    <property type="entry name" value="LytTr DNA-binding domain"/>
    <property type="match status" value="1"/>
</dbReference>
<feature type="domain" description="HTH LytTR-type" evidence="2">
    <location>
        <begin position="172"/>
        <end position="262"/>
    </location>
</feature>
<evidence type="ECO:0000259" key="2">
    <source>
        <dbReference type="PROSITE" id="PS50930"/>
    </source>
</evidence>
<evidence type="ECO:0000313" key="4">
    <source>
        <dbReference type="Proteomes" id="UP000013201"/>
    </source>
</evidence>
<sequence length="264" mass="29155">MKRLRRTILELWAMLPLAAIAGFLGPFGTYLAGDFVHRTGRWGLLLLGAYIVVRPTMIFWSWLARATALPHGTIVFCGLMLSSIPMALLWEWAGMEEVRQLGGFSGLLPFTALCAALIMVVAAWADRADAHLLRFYDGTMSRRIIPAAPPAQGGGPAADRPRLYARLSPRFTGEIAALESEDHYVRVHGRGQSELLLIRLRDAIAEMDATPGEQTHRSWWVARDAVAETLGNGRNREIRLANGLRVPVARDSVDRLQQSGFLSA</sequence>
<reference evidence="3 4" key="1">
    <citation type="submission" date="2013-03" db="EMBL/GenBank/DDBJ databases">
        <authorList>
            <person name="Le V."/>
        </authorList>
    </citation>
    <scope>NUCLEOTIDE SEQUENCE [LARGE SCALE GENOMIC DNA]</scope>
    <source>
        <strain evidence="3 4">BiD32</strain>
    </source>
</reference>
<evidence type="ECO:0000313" key="3">
    <source>
        <dbReference type="EMBL" id="CCW16655.1"/>
    </source>
</evidence>
<name>N1MHG8_9SPHN</name>
<keyword evidence="1" id="KW-0472">Membrane</keyword>
<keyword evidence="1" id="KW-0812">Transmembrane</keyword>
<dbReference type="SMART" id="SM00850">
    <property type="entry name" value="LytTR"/>
    <property type="match status" value="1"/>
</dbReference>
<comment type="caution">
    <text evidence="3">The sequence shown here is derived from an EMBL/GenBank/DDBJ whole genome shotgun (WGS) entry which is preliminary data.</text>
</comment>
<keyword evidence="4" id="KW-1185">Reference proteome</keyword>
<dbReference type="EMBL" id="CAVK010000049">
    <property type="protein sequence ID" value="CCW16655.1"/>
    <property type="molecule type" value="Genomic_DNA"/>
</dbReference>
<feature type="transmembrane region" description="Helical" evidence="1">
    <location>
        <begin position="44"/>
        <end position="62"/>
    </location>
</feature>
<accession>N1MHG8</accession>
<feature type="transmembrane region" description="Helical" evidence="1">
    <location>
        <begin position="74"/>
        <end position="92"/>
    </location>
</feature>
<protein>
    <submittedName>
        <fullName evidence="3">Response regulator receiver protein</fullName>
    </submittedName>
</protein>
<reference evidence="4" key="2">
    <citation type="submission" date="2013-04" db="EMBL/GenBank/DDBJ databases">
        <title>Bisphenol A degrading Sphingobium sp. strain BiD32.</title>
        <authorList>
            <person name="Nielsen J.L."/>
            <person name="Zhou N.A."/>
            <person name="Kjeldal H."/>
        </authorList>
    </citation>
    <scope>NUCLEOTIDE SEQUENCE [LARGE SCALE GENOMIC DNA]</scope>
    <source>
        <strain evidence="4">BiD32</strain>
    </source>
</reference>
<feature type="transmembrane region" description="Helical" evidence="1">
    <location>
        <begin position="104"/>
        <end position="125"/>
    </location>
</feature>
<feature type="transmembrane region" description="Helical" evidence="1">
    <location>
        <begin position="12"/>
        <end position="32"/>
    </location>
</feature>
<gene>
    <name evidence="3" type="ORF">EBBID32_9930</name>
</gene>
<dbReference type="PROSITE" id="PS50930">
    <property type="entry name" value="HTH_LYTTR"/>
    <property type="match status" value="1"/>
</dbReference>
<proteinExistence type="predicted"/>
<keyword evidence="1" id="KW-1133">Transmembrane helix</keyword>
<dbReference type="Proteomes" id="UP000013201">
    <property type="component" value="Unassembled WGS sequence"/>
</dbReference>
<dbReference type="GO" id="GO:0003677">
    <property type="term" value="F:DNA binding"/>
    <property type="evidence" value="ECO:0007669"/>
    <property type="project" value="InterPro"/>
</dbReference>
<dbReference type="RefSeq" id="WP_006951762.1">
    <property type="nucleotide sequence ID" value="NZ_CAVK010000049.1"/>
</dbReference>